<reference evidence="2" key="2">
    <citation type="submission" date="2023-01" db="EMBL/GenBank/DDBJ databases">
        <title>Draft genome sequence of Maritalea porphyrae strain NBRC 107169.</title>
        <authorList>
            <person name="Sun Q."/>
            <person name="Mori K."/>
        </authorList>
    </citation>
    <scope>NUCLEOTIDE SEQUENCE</scope>
    <source>
        <strain evidence="2">NBRC 107169</strain>
    </source>
</reference>
<sequence>MDDLNVINALRLLQSAEELRARLAGEFSSVHGISVNEFFLLMQLRNAPKQRLSRTELAKRMHVSASTVTRMVAPMEKIGMVDRMIDDRDARLAFVVLTSAGQDRLSEALATFAKQAGYAFQDRWTDAEMKQFSALLFRLVAGTPANLT</sequence>
<dbReference type="Proteomes" id="UP001161405">
    <property type="component" value="Unassembled WGS sequence"/>
</dbReference>
<evidence type="ECO:0000313" key="2">
    <source>
        <dbReference type="EMBL" id="GLQ18083.1"/>
    </source>
</evidence>
<name>A0ABQ5UU42_9HYPH</name>
<evidence type="ECO:0000259" key="1">
    <source>
        <dbReference type="PROSITE" id="PS50995"/>
    </source>
</evidence>
<evidence type="ECO:0000313" key="3">
    <source>
        <dbReference type="Proteomes" id="UP001161405"/>
    </source>
</evidence>
<dbReference type="InterPro" id="IPR036390">
    <property type="entry name" value="WH_DNA-bd_sf"/>
</dbReference>
<dbReference type="SMART" id="SM00347">
    <property type="entry name" value="HTH_MARR"/>
    <property type="match status" value="1"/>
</dbReference>
<dbReference type="RefSeq" id="WP_284364705.1">
    <property type="nucleotide sequence ID" value="NZ_BSNI01000002.1"/>
</dbReference>
<dbReference type="PANTHER" id="PTHR33164">
    <property type="entry name" value="TRANSCRIPTIONAL REGULATOR, MARR FAMILY"/>
    <property type="match status" value="1"/>
</dbReference>
<reference evidence="2" key="1">
    <citation type="journal article" date="2014" name="Int. J. Syst. Evol. Microbiol.">
        <title>Complete genome of a new Firmicutes species belonging to the dominant human colonic microbiota ('Ruminococcus bicirculans') reveals two chromosomes and a selective capacity to utilize plant glucans.</title>
        <authorList>
            <consortium name="NISC Comparative Sequencing Program"/>
            <person name="Wegmann U."/>
            <person name="Louis P."/>
            <person name="Goesmann A."/>
            <person name="Henrissat B."/>
            <person name="Duncan S.H."/>
            <person name="Flint H.J."/>
        </authorList>
    </citation>
    <scope>NUCLEOTIDE SEQUENCE</scope>
    <source>
        <strain evidence="2">NBRC 107169</strain>
    </source>
</reference>
<feature type="domain" description="HTH marR-type" evidence="1">
    <location>
        <begin position="9"/>
        <end position="141"/>
    </location>
</feature>
<dbReference type="Pfam" id="PF01047">
    <property type="entry name" value="MarR"/>
    <property type="match status" value="1"/>
</dbReference>
<keyword evidence="3" id="KW-1185">Reference proteome</keyword>
<dbReference type="InterPro" id="IPR000835">
    <property type="entry name" value="HTH_MarR-typ"/>
</dbReference>
<protein>
    <recommendedName>
        <fullName evidence="1">HTH marR-type domain-containing protein</fullName>
    </recommendedName>
</protein>
<accession>A0ABQ5UU42</accession>
<dbReference type="InterPro" id="IPR039422">
    <property type="entry name" value="MarR/SlyA-like"/>
</dbReference>
<comment type="caution">
    <text evidence="2">The sequence shown here is derived from an EMBL/GenBank/DDBJ whole genome shotgun (WGS) entry which is preliminary data.</text>
</comment>
<organism evidence="2 3">
    <name type="scientific">Maritalea porphyrae</name>
    <dbReference type="NCBI Taxonomy" id="880732"/>
    <lineage>
        <taxon>Bacteria</taxon>
        <taxon>Pseudomonadati</taxon>
        <taxon>Pseudomonadota</taxon>
        <taxon>Alphaproteobacteria</taxon>
        <taxon>Hyphomicrobiales</taxon>
        <taxon>Devosiaceae</taxon>
        <taxon>Maritalea</taxon>
    </lineage>
</organism>
<dbReference type="InterPro" id="IPR036388">
    <property type="entry name" value="WH-like_DNA-bd_sf"/>
</dbReference>
<dbReference type="PRINTS" id="PR00598">
    <property type="entry name" value="HTHMARR"/>
</dbReference>
<dbReference type="PANTHER" id="PTHR33164:SF43">
    <property type="entry name" value="HTH-TYPE TRANSCRIPTIONAL REPRESSOR YETL"/>
    <property type="match status" value="1"/>
</dbReference>
<dbReference type="Gene3D" id="1.10.10.10">
    <property type="entry name" value="Winged helix-like DNA-binding domain superfamily/Winged helix DNA-binding domain"/>
    <property type="match status" value="1"/>
</dbReference>
<proteinExistence type="predicted"/>
<dbReference type="SUPFAM" id="SSF46785">
    <property type="entry name" value="Winged helix' DNA-binding domain"/>
    <property type="match status" value="1"/>
</dbReference>
<dbReference type="EMBL" id="BSNI01000002">
    <property type="protein sequence ID" value="GLQ18083.1"/>
    <property type="molecule type" value="Genomic_DNA"/>
</dbReference>
<dbReference type="PROSITE" id="PS50995">
    <property type="entry name" value="HTH_MARR_2"/>
    <property type="match status" value="1"/>
</dbReference>
<gene>
    <name evidence="2" type="ORF">GCM10007879_23320</name>
</gene>